<proteinExistence type="inferred from homology"/>
<dbReference type="GO" id="GO:0071913">
    <property type="term" value="F:citrate secondary active transmembrane transporter activity"/>
    <property type="evidence" value="ECO:0007669"/>
    <property type="project" value="TreeGrafter"/>
</dbReference>
<sequence>MSFASLSLPALRDALRSIGSGSVTLALDHAPGIALISLCNPRRHSSLSGKMMAELADAVDTLTRQSASLVGLVIAGSDDSKSFCAGLDLSAAKDHLLTPDAGIAFSRHMQDTLTRLSSLDILSVAAIKGACLGGGAELASACDFRCAEENSRIGFVQASMGVTPGWGGAQRVVELFGRHKALKLLTQGPLSATEALACGFVDAVGDKAMDVSLAYLQNSMVWGDKKVSPAAIKAMKELVVRQGGLEVEREVFGRFWGSEAHKKNPVFSLAAGAVAGSVESIVTYPTEYVKTRLQLQQSGKMYYKGPVDLLVGTVRHKGIFSLYRGLSAQIIGTAVKAGVRFLAYDSIADQLRDSSGKLTPGRSVLAGLGAGVIEAVIAVTPTETIKTKLIHDQNQPNPQYKGLIHGTRQIIKAEGLGGIYRGVVPVMLRQGANSAVRFSTYSTLKGWAQQYRSRQGAKDTDPLPSYMTFGIGAVAGIVTVYSTMPLDVVKTKMQSLRAKELYKGSLDCAIKVIRNDGVTALWHGATPRLARLIVSGGIVFTVYEEVMRVLDFAAGKT</sequence>
<dbReference type="Gene3D" id="1.50.40.10">
    <property type="entry name" value="Mitochondrial carrier domain"/>
    <property type="match status" value="1"/>
</dbReference>
<dbReference type="PROSITE" id="PS50920">
    <property type="entry name" value="SOLCAR"/>
    <property type="match status" value="3"/>
</dbReference>
<dbReference type="GO" id="GO:0031966">
    <property type="term" value="C:mitochondrial membrane"/>
    <property type="evidence" value="ECO:0007669"/>
    <property type="project" value="UniProtKB-SubCell"/>
</dbReference>
<dbReference type="FunFam" id="1.50.40.10:FF:000007">
    <property type="entry name" value="Mitochondrial tricarboxylate transport protein-like"/>
    <property type="match status" value="1"/>
</dbReference>
<dbReference type="InterPro" id="IPR001753">
    <property type="entry name" value="Enoyl-CoA_hydra/iso"/>
</dbReference>
<name>A0A261Y0A6_9FUNG</name>
<dbReference type="Pfam" id="PF00153">
    <property type="entry name" value="Mito_carr"/>
    <property type="match status" value="3"/>
</dbReference>
<dbReference type="Gene3D" id="3.90.226.10">
    <property type="entry name" value="2-enoyl-CoA Hydratase, Chain A, domain 1"/>
    <property type="match status" value="1"/>
</dbReference>
<comment type="caution">
    <text evidence="11">The sequence shown here is derived from an EMBL/GenBank/DDBJ whole genome shotgun (WGS) entry which is preliminary data.</text>
</comment>
<evidence type="ECO:0000256" key="5">
    <source>
        <dbReference type="ARBA" id="ARBA00022737"/>
    </source>
</evidence>
<evidence type="ECO:0000256" key="2">
    <source>
        <dbReference type="ARBA" id="ARBA00006375"/>
    </source>
</evidence>
<keyword evidence="7" id="KW-0496">Mitochondrion</keyword>
<reference evidence="11 12" key="1">
    <citation type="journal article" date="2017" name="Mycologia">
        <title>Bifiguratus adelaidae, gen. et sp. nov., a new member of Mucoromycotina in endophytic and soil-dwelling habitats.</title>
        <authorList>
            <person name="Torres-Cruz T.J."/>
            <person name="Billingsley Tobias T.L."/>
            <person name="Almatruk M."/>
            <person name="Hesse C."/>
            <person name="Kuske C.R."/>
            <person name="Desiro A."/>
            <person name="Benucci G.M."/>
            <person name="Bonito G."/>
            <person name="Stajich J.E."/>
            <person name="Dunlap C."/>
            <person name="Arnold A.E."/>
            <person name="Porras-Alfaro A."/>
        </authorList>
    </citation>
    <scope>NUCLEOTIDE SEQUENCE [LARGE SCALE GENOMIC DNA]</scope>
    <source>
        <strain evidence="11 12">AZ0501</strain>
    </source>
</reference>
<accession>A0A261Y0A6</accession>
<comment type="subcellular location">
    <subcellularLocation>
        <location evidence="1">Mitochondrion membrane</location>
        <topology evidence="1">Multi-pass membrane protein</topology>
    </subcellularLocation>
</comment>
<dbReference type="Proteomes" id="UP000242875">
    <property type="component" value="Unassembled WGS sequence"/>
</dbReference>
<dbReference type="OrthoDB" id="44467at2759"/>
<dbReference type="PANTHER" id="PTHR45788:SF4">
    <property type="entry name" value="TRICARBOXYLATE TRANSPORT PROTEIN, MITOCHONDRIAL"/>
    <property type="match status" value="1"/>
</dbReference>
<evidence type="ECO:0000256" key="9">
    <source>
        <dbReference type="PROSITE-ProRule" id="PRU00282"/>
    </source>
</evidence>
<dbReference type="InterPro" id="IPR018108">
    <property type="entry name" value="MCP_transmembrane"/>
</dbReference>
<evidence type="ECO:0000313" key="11">
    <source>
        <dbReference type="EMBL" id="OZJ04032.1"/>
    </source>
</evidence>
<evidence type="ECO:0000256" key="3">
    <source>
        <dbReference type="ARBA" id="ARBA00022448"/>
    </source>
</evidence>
<evidence type="ECO:0000256" key="8">
    <source>
        <dbReference type="ARBA" id="ARBA00023136"/>
    </source>
</evidence>
<evidence type="ECO:0000256" key="7">
    <source>
        <dbReference type="ARBA" id="ARBA00023128"/>
    </source>
</evidence>
<dbReference type="InterPro" id="IPR023395">
    <property type="entry name" value="MCP_dom_sf"/>
</dbReference>
<feature type="repeat" description="Solcar" evidence="9">
    <location>
        <begin position="361"/>
        <end position="447"/>
    </location>
</feature>
<evidence type="ECO:0000256" key="1">
    <source>
        <dbReference type="ARBA" id="ARBA00004225"/>
    </source>
</evidence>
<keyword evidence="5" id="KW-0677">Repeat</keyword>
<feature type="repeat" description="Solcar" evidence="9">
    <location>
        <begin position="263"/>
        <end position="350"/>
    </location>
</feature>
<dbReference type="InterPro" id="IPR029045">
    <property type="entry name" value="ClpP/crotonase-like_dom_sf"/>
</dbReference>
<gene>
    <name evidence="11" type="ORF">BZG36_03576</name>
</gene>
<dbReference type="Pfam" id="PF00378">
    <property type="entry name" value="ECH_1"/>
    <property type="match status" value="1"/>
</dbReference>
<dbReference type="GO" id="GO:0006843">
    <property type="term" value="P:mitochondrial citrate transmembrane transport"/>
    <property type="evidence" value="ECO:0007669"/>
    <property type="project" value="TreeGrafter"/>
</dbReference>
<keyword evidence="4 9" id="KW-0812">Transmembrane</keyword>
<dbReference type="SUPFAM" id="SSF103506">
    <property type="entry name" value="Mitochondrial carrier"/>
    <property type="match status" value="1"/>
</dbReference>
<evidence type="ECO:0000256" key="10">
    <source>
        <dbReference type="RuleBase" id="RU000488"/>
    </source>
</evidence>
<evidence type="ECO:0000256" key="4">
    <source>
        <dbReference type="ARBA" id="ARBA00022692"/>
    </source>
</evidence>
<comment type="similarity">
    <text evidence="2 10">Belongs to the mitochondrial carrier (TC 2.A.29) family.</text>
</comment>
<keyword evidence="8 9" id="KW-0472">Membrane</keyword>
<organism evidence="11 12">
    <name type="scientific">Bifiguratus adelaidae</name>
    <dbReference type="NCBI Taxonomy" id="1938954"/>
    <lineage>
        <taxon>Eukaryota</taxon>
        <taxon>Fungi</taxon>
        <taxon>Fungi incertae sedis</taxon>
        <taxon>Mucoromycota</taxon>
        <taxon>Mucoromycotina</taxon>
        <taxon>Endogonomycetes</taxon>
        <taxon>Endogonales</taxon>
        <taxon>Endogonales incertae sedis</taxon>
        <taxon>Bifiguratus</taxon>
    </lineage>
</organism>
<dbReference type="CDD" id="cd06558">
    <property type="entry name" value="crotonase-like"/>
    <property type="match status" value="1"/>
</dbReference>
<dbReference type="EMBL" id="MVBO01000056">
    <property type="protein sequence ID" value="OZJ04032.1"/>
    <property type="molecule type" value="Genomic_DNA"/>
</dbReference>
<dbReference type="SUPFAM" id="SSF52096">
    <property type="entry name" value="ClpP/crotonase"/>
    <property type="match status" value="1"/>
</dbReference>
<protein>
    <submittedName>
        <fullName evidence="11">Uncharacterized protein</fullName>
    </submittedName>
</protein>
<evidence type="ECO:0000313" key="12">
    <source>
        <dbReference type="Proteomes" id="UP000242875"/>
    </source>
</evidence>
<evidence type="ECO:0000256" key="6">
    <source>
        <dbReference type="ARBA" id="ARBA00022989"/>
    </source>
</evidence>
<feature type="repeat" description="Solcar" evidence="9">
    <location>
        <begin position="463"/>
        <end position="549"/>
    </location>
</feature>
<dbReference type="PANTHER" id="PTHR45788">
    <property type="entry name" value="SUCCINATE/FUMARATE MITOCHONDRIAL TRANSPORTER-RELATED"/>
    <property type="match status" value="1"/>
</dbReference>
<keyword evidence="12" id="KW-1185">Reference proteome</keyword>
<keyword evidence="6" id="KW-1133">Transmembrane helix</keyword>
<keyword evidence="3 10" id="KW-0813">Transport</keyword>
<dbReference type="InterPro" id="IPR049563">
    <property type="entry name" value="TXTP-like"/>
</dbReference>
<dbReference type="AlphaFoldDB" id="A0A261Y0A6"/>